<dbReference type="PROSITE" id="PS50172">
    <property type="entry name" value="BRCT"/>
    <property type="match status" value="1"/>
</dbReference>
<keyword evidence="1" id="KW-0040">ANK repeat</keyword>
<feature type="repeat" description="ANK" evidence="1">
    <location>
        <begin position="906"/>
        <end position="938"/>
    </location>
</feature>
<evidence type="ECO:0000259" key="4">
    <source>
        <dbReference type="PROSITE" id="PS50172"/>
    </source>
</evidence>
<dbReference type="Gene3D" id="1.25.40.20">
    <property type="entry name" value="Ankyrin repeat-containing domain"/>
    <property type="match status" value="1"/>
</dbReference>
<sequence length="1212" mass="139276">MRTDSMFILFLILTSFSTTGVQIKGPAQSDLMQVSENFRILSRVTNAIHLHFIATQTDVKLHEIISEVMRISTEDFIGVIGFEASHTKAKISRMQKANQKYLEVPQDVKLEHSDISMAVHALNLWLSFFDQTEILEDVKNKNDTKITNKITYGGLMQKFENVSHKNLVHFHSLFDDDPASYELPNDLNKKTQETVKKFVKQSQYIRDCMGNLTELREELNSLEVMKTYETKENERKVRKLAGEFLIFYETSKGLPKTIGKLIENIDLTAEIWKPSKITKDISSEGLMQSLYGSVTSFKGFQNIYDEIELTHTAGFRNSKDLLQVFEDLKNPWFLKNVAKGASTKNLTQALGRYQSISEKIVSLDEEWKKMVEESTNLITPELQTAATTLKNITEFGTIVKKRKLVVNKTAENITNYFEDLQVSTNIAERLVEYDKGQRPLEDVVHQIRKAQQKISDLLSSPIYPKSEMELNSVIQLFDVLGGLTCEDELAAKCIFITKRKLITNGARDLKFFDLLKEFAELVKEINALGLIPENTVTPKVSIKDVVDELKLDEFAKKFKNDAEYIRKVISFFDFLKEIMKFPGDKCIGELNTYLSNFENVQKRIFDLAKLDLKWSKQNQSPSFLILPMNNSKALNGNLGDSLQVLENIEKARQNRELLMPKQKFSDQALKLIEGEGLRDWIDPSITIMELLGKADNLSELAGEVKGKDLVGMAEIFEKAADIKGLIGRQKQLNEVFNSLNHELKDSYETKYFDNARKHDLDFARHHSQLTNVRVSIDSLRTYFDEVFGHTKKNQKIKITKESVTIERQIPVSYTAIILIGVGFLLLFVTIAMVVYGVTEKGRTFYKNLYLYYFGKLEDFEKRWRYSLFMDTVDGKNSVLDAAREGNKSNLLRALKHGAYIDAYNKFGNTALHMATKFAQPELVRLLITYGADRSLLNAKNLAPIQMIPRDYEKKFPDKAQAYGKIKKIYKKYDRKSFRCSVPRVFPTDSFKIYPDESTDVNLTNDFLDAFRAIVSDEATLQTTHVVYKTDKDGVLVTDSLDALYWIFHGAIIVKEQWMTDCLQNEKLILKDSDYLIEKVKYRGVVYDTVLGWSEAMAKATMPYLTGIFVTVVADNFRNLMPLSSIVSIQGGVFLNVFPYKQLFNRDSKPYLHANMGPLFLIHDGNQEMDMYRNDPDKMYTVFTEEEFMVFMLKREMQRDTRPNPPSVLIQDE</sequence>
<accession>G0M968</accession>
<keyword evidence="2" id="KW-0812">Transmembrane</keyword>
<dbReference type="InterPro" id="IPR036420">
    <property type="entry name" value="BRCT_dom_sf"/>
</dbReference>
<dbReference type="PROSITE" id="PS50297">
    <property type="entry name" value="ANK_REP_REGION"/>
    <property type="match status" value="1"/>
</dbReference>
<evidence type="ECO:0000313" key="5">
    <source>
        <dbReference type="EMBL" id="EGT30952.1"/>
    </source>
</evidence>
<evidence type="ECO:0000256" key="3">
    <source>
        <dbReference type="SAM" id="SignalP"/>
    </source>
</evidence>
<feature type="domain" description="BRCT" evidence="4">
    <location>
        <begin position="980"/>
        <end position="1075"/>
    </location>
</feature>
<keyword evidence="2" id="KW-1133">Transmembrane helix</keyword>
<dbReference type="OrthoDB" id="2384350at2759"/>
<dbReference type="InterPro" id="IPR036770">
    <property type="entry name" value="Ankyrin_rpt-contain_sf"/>
</dbReference>
<dbReference type="Pfam" id="PF02206">
    <property type="entry name" value="WSN"/>
    <property type="match status" value="1"/>
</dbReference>
<dbReference type="SMART" id="SM00248">
    <property type="entry name" value="ANK"/>
    <property type="match status" value="2"/>
</dbReference>
<dbReference type="InParanoid" id="G0M968"/>
<dbReference type="PANTHER" id="PTHR22956:SF14">
    <property type="entry name" value="BRCT DOMAIN-CONTAINING PROTEIN"/>
    <property type="match status" value="1"/>
</dbReference>
<dbReference type="SMART" id="SM00453">
    <property type="entry name" value="WSN"/>
    <property type="match status" value="1"/>
</dbReference>
<keyword evidence="2" id="KW-0472">Membrane</keyword>
<dbReference type="SUPFAM" id="SSF52113">
    <property type="entry name" value="BRCT domain"/>
    <property type="match status" value="1"/>
</dbReference>
<dbReference type="eggNOG" id="KOG4177">
    <property type="taxonomic scope" value="Eukaryota"/>
</dbReference>
<feature type="chain" id="PRO_5003403550" description="BRCT domain-containing protein" evidence="3">
    <location>
        <begin position="21"/>
        <end position="1212"/>
    </location>
</feature>
<dbReference type="Pfam" id="PF00533">
    <property type="entry name" value="BRCT"/>
    <property type="match status" value="1"/>
</dbReference>
<evidence type="ECO:0000313" key="6">
    <source>
        <dbReference type="Proteomes" id="UP000008068"/>
    </source>
</evidence>
<dbReference type="InterPro" id="IPR003125">
    <property type="entry name" value="WSN"/>
</dbReference>
<evidence type="ECO:0000256" key="1">
    <source>
        <dbReference type="PROSITE-ProRule" id="PRU00023"/>
    </source>
</evidence>
<keyword evidence="6" id="KW-1185">Reference proteome</keyword>
<dbReference type="SMART" id="SM00292">
    <property type="entry name" value="BRCT"/>
    <property type="match status" value="1"/>
</dbReference>
<dbReference type="InterPro" id="IPR002110">
    <property type="entry name" value="Ankyrin_rpt"/>
</dbReference>
<dbReference type="AlphaFoldDB" id="G0M968"/>
<dbReference type="Pfam" id="PF13637">
    <property type="entry name" value="Ank_4"/>
    <property type="match status" value="1"/>
</dbReference>
<keyword evidence="3" id="KW-0732">Signal</keyword>
<evidence type="ECO:0000256" key="2">
    <source>
        <dbReference type="SAM" id="Phobius"/>
    </source>
</evidence>
<dbReference type="Gene3D" id="3.40.50.10190">
    <property type="entry name" value="BRCT domain"/>
    <property type="match status" value="1"/>
</dbReference>
<proteinExistence type="predicted"/>
<reference evidence="6" key="1">
    <citation type="submission" date="2011-07" db="EMBL/GenBank/DDBJ databases">
        <authorList>
            <consortium name="Caenorhabditis brenneri Sequencing and Analysis Consortium"/>
            <person name="Wilson R.K."/>
        </authorList>
    </citation>
    <scope>NUCLEOTIDE SEQUENCE [LARGE SCALE GENOMIC DNA]</scope>
    <source>
        <strain evidence="6">PB2801</strain>
    </source>
</reference>
<dbReference type="SUPFAM" id="SSF48403">
    <property type="entry name" value="Ankyrin repeat"/>
    <property type="match status" value="1"/>
</dbReference>
<dbReference type="Proteomes" id="UP000008068">
    <property type="component" value="Unassembled WGS sequence"/>
</dbReference>
<dbReference type="OMA" id="HINICIK"/>
<organism evidence="6">
    <name type="scientific">Caenorhabditis brenneri</name>
    <name type="common">Nematode worm</name>
    <dbReference type="NCBI Taxonomy" id="135651"/>
    <lineage>
        <taxon>Eukaryota</taxon>
        <taxon>Metazoa</taxon>
        <taxon>Ecdysozoa</taxon>
        <taxon>Nematoda</taxon>
        <taxon>Chromadorea</taxon>
        <taxon>Rhabditida</taxon>
        <taxon>Rhabditina</taxon>
        <taxon>Rhabditomorpha</taxon>
        <taxon>Rhabditoidea</taxon>
        <taxon>Rhabditidae</taxon>
        <taxon>Peloderinae</taxon>
        <taxon>Caenorhabditis</taxon>
    </lineage>
</organism>
<name>G0M968_CAEBE</name>
<feature type="transmembrane region" description="Helical" evidence="2">
    <location>
        <begin position="813"/>
        <end position="837"/>
    </location>
</feature>
<dbReference type="InterPro" id="IPR001357">
    <property type="entry name" value="BRCT_dom"/>
</dbReference>
<dbReference type="STRING" id="135651.G0M968"/>
<dbReference type="EMBL" id="GL379787">
    <property type="protein sequence ID" value="EGT30952.1"/>
    <property type="molecule type" value="Genomic_DNA"/>
</dbReference>
<gene>
    <name evidence="5" type="ORF">CAEBREN_02922</name>
</gene>
<dbReference type="InterPro" id="IPR053345">
    <property type="entry name" value="Ankyrin_repeat-containing"/>
</dbReference>
<dbReference type="HOGENOM" id="CLU_002600_0_0_1"/>
<protein>
    <recommendedName>
        <fullName evidence="4">BRCT domain-containing protein</fullName>
    </recommendedName>
</protein>
<dbReference type="PANTHER" id="PTHR22956">
    <property type="entry name" value="ANKYRIN REPEAT-CONTAINING PROTEIN F37A4.4-RELATED-RELATED"/>
    <property type="match status" value="1"/>
</dbReference>
<feature type="signal peptide" evidence="3">
    <location>
        <begin position="1"/>
        <end position="20"/>
    </location>
</feature>
<dbReference type="PROSITE" id="PS50088">
    <property type="entry name" value="ANK_REPEAT"/>
    <property type="match status" value="1"/>
</dbReference>